<geneLocation type="plasmid" evidence="2">
    <name>pC13-2</name>
</geneLocation>
<evidence type="ECO:0000313" key="2">
    <source>
        <dbReference type="EMBL" id="AMQ95349.1"/>
    </source>
</evidence>
<evidence type="ECO:0008006" key="3">
    <source>
        <dbReference type="Google" id="ProtNLM"/>
    </source>
</evidence>
<proteinExistence type="predicted"/>
<name>A0A142G3W9_ACIBA</name>
<dbReference type="EMBL" id="KU549175">
    <property type="protein sequence ID" value="AMQ95349.1"/>
    <property type="molecule type" value="Genomic_DNA"/>
</dbReference>
<dbReference type="GO" id="GO:0051607">
    <property type="term" value="P:defense response to virus"/>
    <property type="evidence" value="ECO:0007669"/>
    <property type="project" value="UniProtKB-KW"/>
</dbReference>
<sequence length="346" mass="39452">MSLQNKFNTFNQRIYLTRHDSEYSNAREKDDSITAAIKAKFKEKGYPVIDNFVQGSLATYTTIKEPGKDFDIDRAIVIDYEDSPSDPLVPKKVILEILEDRGFQNAKIKKPCVTADYKFKNLHIDIPVYRKNSWGGYELAVGKKDSGTEHKSWSESSPKELIDWVNNSSLYGVYATEKLHQFRRLVRYLKRWRNIKFSKDVCRKIYSIGLTVMVKQHFKPSIDADGFPNDLLALKATIDSILDWSGYFQWHSDDQWKVKVELPVYPSRDIFHGSSLNTGTRFRNQLTNLRSTLQDVIDTSDETEQCSLLIKVFGDDFPSNANTNSASNTQKVQFATAGAVGTSQGA</sequence>
<organism evidence="2">
    <name type="scientific">Acinetobacter baumannii</name>
    <dbReference type="NCBI Taxonomy" id="470"/>
    <lineage>
        <taxon>Bacteria</taxon>
        <taxon>Pseudomonadati</taxon>
        <taxon>Pseudomonadota</taxon>
        <taxon>Gammaproteobacteria</taxon>
        <taxon>Moraxellales</taxon>
        <taxon>Moraxellaceae</taxon>
        <taxon>Acinetobacter</taxon>
        <taxon>Acinetobacter calcoaceticus/baumannii complex</taxon>
    </lineage>
</organism>
<evidence type="ECO:0000256" key="1">
    <source>
        <dbReference type="ARBA" id="ARBA00023118"/>
    </source>
</evidence>
<protein>
    <recommendedName>
        <fullName evidence="3">Nucleotidyltransferase</fullName>
    </recommendedName>
</protein>
<dbReference type="AlphaFoldDB" id="A0A142G3W9"/>
<reference evidence="2" key="1">
    <citation type="submission" date="2016-01" db="EMBL/GenBank/DDBJ databases">
        <title>Loss and gain of aminoglycoside resistance in GC2 Acinetobacter baumannii in Australia via modification of genomic resistance islands and acquisition of plasmids.</title>
        <authorList>
            <person name="Nigro S.J."/>
            <person name="Hall R.M."/>
        </authorList>
    </citation>
    <scope>NUCLEOTIDE SEQUENCE</scope>
    <source>
        <strain evidence="2">C13</strain>
        <plasmid evidence="2">pC13-2</plasmid>
    </source>
</reference>
<dbReference type="CDD" id="cd05400">
    <property type="entry name" value="NT_2-5OAS_ClassI-CCAase"/>
    <property type="match status" value="1"/>
</dbReference>
<dbReference type="InterPro" id="IPR006116">
    <property type="entry name" value="NT_2-5OAS_ClassI-CCAase"/>
</dbReference>
<accession>A0A142G3W9</accession>
<dbReference type="GO" id="GO:0016779">
    <property type="term" value="F:nucleotidyltransferase activity"/>
    <property type="evidence" value="ECO:0007669"/>
    <property type="project" value="InterPro"/>
</dbReference>
<dbReference type="RefSeq" id="WP_030423981.1">
    <property type="nucleotide sequence ID" value="NZ_AP023077.1"/>
</dbReference>
<dbReference type="Pfam" id="PF18144">
    <property type="entry name" value="SMODS"/>
    <property type="match status" value="1"/>
</dbReference>
<keyword evidence="2" id="KW-0614">Plasmid</keyword>
<keyword evidence="1" id="KW-0051">Antiviral defense</keyword>